<comment type="caution">
    <text evidence="2">The sequence shown here is derived from an EMBL/GenBank/DDBJ whole genome shotgun (WGS) entry which is preliminary data.</text>
</comment>
<dbReference type="Proteomes" id="UP000244956">
    <property type="component" value="Unassembled WGS sequence"/>
</dbReference>
<dbReference type="Pfam" id="PF05016">
    <property type="entry name" value="ParE_toxin"/>
    <property type="match status" value="1"/>
</dbReference>
<sequence length="62" mass="7702">MRNTYRIIWSDEALKNLKNIIEYLERYWSEKEIENFAQLLDKHLDLLQENPLLFPKDPKYFN</sequence>
<dbReference type="Gene3D" id="3.30.2310.20">
    <property type="entry name" value="RelE-like"/>
    <property type="match status" value="1"/>
</dbReference>
<accession>A0A2U2B9P8</accession>
<dbReference type="InterPro" id="IPR035093">
    <property type="entry name" value="RelE/ParE_toxin_dom_sf"/>
</dbReference>
<organism evidence="2 3">
    <name type="scientific">Marinilabilia rubra</name>
    <dbReference type="NCBI Taxonomy" id="2162893"/>
    <lineage>
        <taxon>Bacteria</taxon>
        <taxon>Pseudomonadati</taxon>
        <taxon>Bacteroidota</taxon>
        <taxon>Bacteroidia</taxon>
        <taxon>Marinilabiliales</taxon>
        <taxon>Marinilabiliaceae</taxon>
        <taxon>Marinilabilia</taxon>
    </lineage>
</organism>
<evidence type="ECO:0000256" key="1">
    <source>
        <dbReference type="ARBA" id="ARBA00022649"/>
    </source>
</evidence>
<reference evidence="2 3" key="1">
    <citation type="submission" date="2018-05" db="EMBL/GenBank/DDBJ databases">
        <title>Marinilabilia rubrum sp. nov., isolated from saltern sediment.</title>
        <authorList>
            <person name="Zhang R."/>
        </authorList>
    </citation>
    <scope>NUCLEOTIDE SEQUENCE [LARGE SCALE GENOMIC DNA]</scope>
    <source>
        <strain evidence="2 3">WTE16</strain>
    </source>
</reference>
<dbReference type="InterPro" id="IPR007712">
    <property type="entry name" value="RelE/ParE_toxin"/>
</dbReference>
<name>A0A2U2B9P8_9BACT</name>
<dbReference type="EMBL" id="QEWP01000005">
    <property type="protein sequence ID" value="PWD99777.1"/>
    <property type="molecule type" value="Genomic_DNA"/>
</dbReference>
<gene>
    <name evidence="2" type="ORF">DDZ16_07735</name>
</gene>
<keyword evidence="1" id="KW-1277">Toxin-antitoxin system</keyword>
<evidence type="ECO:0008006" key="4">
    <source>
        <dbReference type="Google" id="ProtNLM"/>
    </source>
</evidence>
<protein>
    <recommendedName>
        <fullName evidence="4">Type II toxin-antitoxin system RelE/ParE family toxin</fullName>
    </recommendedName>
</protein>
<evidence type="ECO:0000313" key="3">
    <source>
        <dbReference type="Proteomes" id="UP000244956"/>
    </source>
</evidence>
<proteinExistence type="predicted"/>
<keyword evidence="3" id="KW-1185">Reference proteome</keyword>
<dbReference type="OrthoDB" id="1098070at2"/>
<evidence type="ECO:0000313" key="2">
    <source>
        <dbReference type="EMBL" id="PWD99777.1"/>
    </source>
</evidence>
<dbReference type="RefSeq" id="WP_109263878.1">
    <property type="nucleotide sequence ID" value="NZ_QEWP01000005.1"/>
</dbReference>
<dbReference type="AlphaFoldDB" id="A0A2U2B9P8"/>